<comment type="caution">
    <text evidence="2">The sequence shown here is derived from an EMBL/GenBank/DDBJ whole genome shotgun (WGS) entry which is preliminary data.</text>
</comment>
<dbReference type="RefSeq" id="WP_367780981.1">
    <property type="nucleotide sequence ID" value="NZ_JBFMIA010000159.1"/>
</dbReference>
<dbReference type="InterPro" id="IPR020845">
    <property type="entry name" value="AMP-binding_CS"/>
</dbReference>
<feature type="non-terminal residue" evidence="2">
    <location>
        <position position="90"/>
    </location>
</feature>
<dbReference type="Pfam" id="PF00501">
    <property type="entry name" value="AMP-binding"/>
    <property type="match status" value="1"/>
</dbReference>
<dbReference type="Gene3D" id="3.40.50.980">
    <property type="match status" value="1"/>
</dbReference>
<dbReference type="InterPro" id="IPR000873">
    <property type="entry name" value="AMP-dep_synth/lig_dom"/>
</dbReference>
<evidence type="ECO:0000259" key="1">
    <source>
        <dbReference type="Pfam" id="PF00501"/>
    </source>
</evidence>
<dbReference type="PROSITE" id="PS00455">
    <property type="entry name" value="AMP_BINDING"/>
    <property type="match status" value="1"/>
</dbReference>
<sequence>VVLTSISQWFSPLIRGVLNLVLKYWNKAIPKHNLNAQILDSAIEIGRKLKAEKRLDVAAYWQDLQREDTALLQYTGGTTGVSKGAELTHG</sequence>
<reference evidence="2 3" key="1">
    <citation type="journal article" date="1979" name="Int. J. Syst. Evol. Microbiol.">
        <title>Bacillus globisporus subsp. marinus subsp. nov.</title>
        <authorList>
            <person name="Liu H."/>
        </authorList>
    </citation>
    <scope>NUCLEOTIDE SEQUENCE [LARGE SCALE GENOMIC DNA]</scope>
    <source>
        <strain evidence="2 3">DSM 1297</strain>
    </source>
</reference>
<organism evidence="2 3">
    <name type="scientific">Jeotgalibacillus marinus</name>
    <dbReference type="NCBI Taxonomy" id="86667"/>
    <lineage>
        <taxon>Bacteria</taxon>
        <taxon>Bacillati</taxon>
        <taxon>Bacillota</taxon>
        <taxon>Bacilli</taxon>
        <taxon>Bacillales</taxon>
        <taxon>Caryophanaceae</taxon>
        <taxon>Jeotgalibacillus</taxon>
    </lineage>
</organism>
<dbReference type="Proteomes" id="UP001556040">
    <property type="component" value="Unassembled WGS sequence"/>
</dbReference>
<evidence type="ECO:0000313" key="3">
    <source>
        <dbReference type="Proteomes" id="UP001556040"/>
    </source>
</evidence>
<feature type="non-terminal residue" evidence="2">
    <location>
        <position position="1"/>
    </location>
</feature>
<accession>A0ABV3Q826</accession>
<protein>
    <submittedName>
        <fullName evidence="2">AMP-binding protein</fullName>
    </submittedName>
</protein>
<dbReference type="EMBL" id="JBFMIA010000159">
    <property type="protein sequence ID" value="MEW9503506.1"/>
    <property type="molecule type" value="Genomic_DNA"/>
</dbReference>
<proteinExistence type="predicted"/>
<keyword evidence="3" id="KW-1185">Reference proteome</keyword>
<feature type="domain" description="AMP-dependent synthetase/ligase" evidence="1">
    <location>
        <begin position="49"/>
        <end position="90"/>
    </location>
</feature>
<name>A0ABV3Q826_9BACL</name>
<evidence type="ECO:0000313" key="2">
    <source>
        <dbReference type="EMBL" id="MEW9503506.1"/>
    </source>
</evidence>
<gene>
    <name evidence="2" type="ORF">AB1471_17370</name>
</gene>
<dbReference type="SUPFAM" id="SSF56801">
    <property type="entry name" value="Acetyl-CoA synthetase-like"/>
    <property type="match status" value="1"/>
</dbReference>